<protein>
    <submittedName>
        <fullName evidence="1">Uncharacterized protein</fullName>
    </submittedName>
</protein>
<evidence type="ECO:0000313" key="1">
    <source>
        <dbReference type="EMBL" id="KKK85888.1"/>
    </source>
</evidence>
<proteinExistence type="predicted"/>
<gene>
    <name evidence="1" type="ORF">LCGC14_2768760</name>
</gene>
<organism evidence="1">
    <name type="scientific">marine sediment metagenome</name>
    <dbReference type="NCBI Taxonomy" id="412755"/>
    <lineage>
        <taxon>unclassified sequences</taxon>
        <taxon>metagenomes</taxon>
        <taxon>ecological metagenomes</taxon>
    </lineage>
</organism>
<dbReference type="EMBL" id="LAZR01051101">
    <property type="protein sequence ID" value="KKK85888.1"/>
    <property type="molecule type" value="Genomic_DNA"/>
</dbReference>
<feature type="non-terminal residue" evidence="1">
    <location>
        <position position="1"/>
    </location>
</feature>
<dbReference type="AlphaFoldDB" id="A0A0F8YWW9"/>
<comment type="caution">
    <text evidence="1">The sequence shown here is derived from an EMBL/GenBank/DDBJ whole genome shotgun (WGS) entry which is preliminary data.</text>
</comment>
<sequence length="51" mass="5843">FILDKFIRDGAEHIDKEKDSMSQAVFPISTHGMNSVFPIKMTDRSAIYLKL</sequence>
<name>A0A0F8YWW9_9ZZZZ</name>
<accession>A0A0F8YWW9</accession>
<reference evidence="1" key="1">
    <citation type="journal article" date="2015" name="Nature">
        <title>Complex archaea that bridge the gap between prokaryotes and eukaryotes.</title>
        <authorList>
            <person name="Spang A."/>
            <person name="Saw J.H."/>
            <person name="Jorgensen S.L."/>
            <person name="Zaremba-Niedzwiedzka K."/>
            <person name="Martijn J."/>
            <person name="Lind A.E."/>
            <person name="van Eijk R."/>
            <person name="Schleper C."/>
            <person name="Guy L."/>
            <person name="Ettema T.J."/>
        </authorList>
    </citation>
    <scope>NUCLEOTIDE SEQUENCE</scope>
</reference>